<organism evidence="1 2">
    <name type="scientific">Candidatus Yanofskybacteria bacterium RIFCSPHIGHO2_02_FULL_38_22b</name>
    <dbReference type="NCBI Taxonomy" id="1802673"/>
    <lineage>
        <taxon>Bacteria</taxon>
        <taxon>Candidatus Yanofskyibacteriota</taxon>
    </lineage>
</organism>
<dbReference type="PANTHER" id="PTHR20883">
    <property type="entry name" value="PHYTANOYL-COA DIOXYGENASE DOMAIN CONTAINING 1"/>
    <property type="match status" value="1"/>
</dbReference>
<dbReference type="Proteomes" id="UP000176834">
    <property type="component" value="Unassembled WGS sequence"/>
</dbReference>
<name>A0A1F8F675_9BACT</name>
<evidence type="ECO:0008006" key="3">
    <source>
        <dbReference type="Google" id="ProtNLM"/>
    </source>
</evidence>
<comment type="caution">
    <text evidence="1">The sequence shown here is derived from an EMBL/GenBank/DDBJ whole genome shotgun (WGS) entry which is preliminary data.</text>
</comment>
<dbReference type="GO" id="GO:0016706">
    <property type="term" value="F:2-oxoglutarate-dependent dioxygenase activity"/>
    <property type="evidence" value="ECO:0007669"/>
    <property type="project" value="UniProtKB-ARBA"/>
</dbReference>
<accession>A0A1F8F675</accession>
<dbReference type="AlphaFoldDB" id="A0A1F8F675"/>
<protein>
    <recommendedName>
        <fullName evidence="3">Phytanoyl-CoA dioxygenase</fullName>
    </recommendedName>
</protein>
<dbReference type="Pfam" id="PF05721">
    <property type="entry name" value="PhyH"/>
    <property type="match status" value="1"/>
</dbReference>
<evidence type="ECO:0000313" key="1">
    <source>
        <dbReference type="EMBL" id="OGN07779.1"/>
    </source>
</evidence>
<dbReference type="Gene3D" id="2.60.120.620">
    <property type="entry name" value="q2cbj1_9rhob like domain"/>
    <property type="match status" value="1"/>
</dbReference>
<gene>
    <name evidence="1" type="ORF">A3B86_02775</name>
</gene>
<dbReference type="PANTHER" id="PTHR20883:SF48">
    <property type="entry name" value="ECTOINE DIOXYGENASE"/>
    <property type="match status" value="1"/>
</dbReference>
<dbReference type="GO" id="GO:0005506">
    <property type="term" value="F:iron ion binding"/>
    <property type="evidence" value="ECO:0007669"/>
    <property type="project" value="UniProtKB-ARBA"/>
</dbReference>
<dbReference type="InterPro" id="IPR008775">
    <property type="entry name" value="Phytyl_CoA_dOase-like"/>
</dbReference>
<sequence length="246" mass="28288">MENFLLTRDQIVSYRKNGYLIIPEILNNEQCDRIYAIFNEYAPKIDPEYKGIMNLDREDYRIRHLMCYYKIIMILDALLDAETIGLQCIFLFKKAGSSQAWNPHQDNAYARAPHGMYVTANIPLADQDKENGCMFIYPGSHLEPLLPAELFKSWHEQTTGQNPGHDLSKNLPLNYERVDIPMKKGSLLILHGNVAHGSYPNKSSDRDRPMVLMPYGAKGISQQPNFLPGKTAERKEISVRPLRYEL</sequence>
<reference evidence="1 2" key="1">
    <citation type="journal article" date="2016" name="Nat. Commun.">
        <title>Thousands of microbial genomes shed light on interconnected biogeochemical processes in an aquifer system.</title>
        <authorList>
            <person name="Anantharaman K."/>
            <person name="Brown C.T."/>
            <person name="Hug L.A."/>
            <person name="Sharon I."/>
            <person name="Castelle C.J."/>
            <person name="Probst A.J."/>
            <person name="Thomas B.C."/>
            <person name="Singh A."/>
            <person name="Wilkins M.J."/>
            <person name="Karaoz U."/>
            <person name="Brodie E.L."/>
            <person name="Williams K.H."/>
            <person name="Hubbard S.S."/>
            <person name="Banfield J.F."/>
        </authorList>
    </citation>
    <scope>NUCLEOTIDE SEQUENCE [LARGE SCALE GENOMIC DNA]</scope>
</reference>
<evidence type="ECO:0000313" key="2">
    <source>
        <dbReference type="Proteomes" id="UP000176834"/>
    </source>
</evidence>
<dbReference type="SUPFAM" id="SSF51197">
    <property type="entry name" value="Clavaminate synthase-like"/>
    <property type="match status" value="1"/>
</dbReference>
<proteinExistence type="predicted"/>
<dbReference type="EMBL" id="MGJN01000001">
    <property type="protein sequence ID" value="OGN07779.1"/>
    <property type="molecule type" value="Genomic_DNA"/>
</dbReference>